<evidence type="ECO:0000313" key="3">
    <source>
        <dbReference type="EMBL" id="QHT19922.1"/>
    </source>
</evidence>
<dbReference type="SUPFAM" id="SSF53300">
    <property type="entry name" value="vWA-like"/>
    <property type="match status" value="1"/>
</dbReference>
<dbReference type="EMBL" id="MN739670">
    <property type="protein sequence ID" value="QHT19922.1"/>
    <property type="molecule type" value="Genomic_DNA"/>
</dbReference>
<dbReference type="PROSITE" id="PS50234">
    <property type="entry name" value="VWFA"/>
    <property type="match status" value="1"/>
</dbReference>
<dbReference type="InterPro" id="IPR036465">
    <property type="entry name" value="vWFA_dom_sf"/>
</dbReference>
<evidence type="ECO:0000256" key="1">
    <source>
        <dbReference type="SAM" id="MobiDB-lite"/>
    </source>
</evidence>
<feature type="region of interest" description="Disordered" evidence="1">
    <location>
        <begin position="542"/>
        <end position="575"/>
    </location>
</feature>
<organism evidence="3">
    <name type="scientific">viral metagenome</name>
    <dbReference type="NCBI Taxonomy" id="1070528"/>
    <lineage>
        <taxon>unclassified sequences</taxon>
        <taxon>metagenomes</taxon>
        <taxon>organismal metagenomes</taxon>
    </lineage>
</organism>
<name>A0A6C0DTS9_9ZZZZ</name>
<dbReference type="AlphaFoldDB" id="A0A6C0DTS9"/>
<proteinExistence type="predicted"/>
<evidence type="ECO:0000259" key="2">
    <source>
        <dbReference type="PROSITE" id="PS50234"/>
    </source>
</evidence>
<dbReference type="CDD" id="cd00198">
    <property type="entry name" value="vWFA"/>
    <property type="match status" value="1"/>
</dbReference>
<dbReference type="InterPro" id="IPR002035">
    <property type="entry name" value="VWF_A"/>
</dbReference>
<accession>A0A6C0DTS9</accession>
<reference evidence="3" key="1">
    <citation type="journal article" date="2020" name="Nature">
        <title>Giant virus diversity and host interactions through global metagenomics.</title>
        <authorList>
            <person name="Schulz F."/>
            <person name="Roux S."/>
            <person name="Paez-Espino D."/>
            <person name="Jungbluth S."/>
            <person name="Walsh D.A."/>
            <person name="Denef V.J."/>
            <person name="McMahon K.D."/>
            <person name="Konstantinidis K.T."/>
            <person name="Eloe-Fadrosh E.A."/>
            <person name="Kyrpides N.C."/>
            <person name="Woyke T."/>
        </authorList>
    </citation>
    <scope>NUCLEOTIDE SEQUENCE</scope>
    <source>
        <strain evidence="3">GVMAG-M-3300023174-5</strain>
    </source>
</reference>
<feature type="domain" description="VWFA" evidence="2">
    <location>
        <begin position="87"/>
        <end position="278"/>
    </location>
</feature>
<dbReference type="Gene3D" id="3.40.50.410">
    <property type="entry name" value="von Willebrand factor, type A domain"/>
    <property type="match status" value="1"/>
</dbReference>
<sequence length="575" mass="64461">MSAQTESTIMSRDKIIESANVDFHNTSMPRLIPVLQVPPTEEKDLSLPRAPARFEYNFSLFPDTPDYKFGIFKIKMADTPMLTQTQVLDSNTDISGSMSDCCKDGKTKMQHAKHTLKNIVTAIAKSEGSSVAMATYGFDDKVEEIFQDTKITQENAEYLRNKLDQLEPRNGTDIYKPLEMQAKRAAARQAVNPSLRQTNITMTDGQANQGNTSYTDMAKQVAPNCTNIFIGFGGDHNAVGLQELADTQPNGSYFYVAEIEKAGLVFGEVIHQMLYTALTNVTISTENAEIYNYKTNEWSTSIQVPSIVSEATKTYHLRATDPMRVFVRISAQSAVHGEEEPTLLNLEDVIIRNNPEESVDLSIYMLRQHTQELTFKAHQHSLKLINDPKLSYAPETRAAYYETQKSIRKELTDYLKFMKQFAKEQNLEEDELLATLIDDIVIILQTFGGHKAVMYSSVRTSSQGRQTSNNVGYVAPEDMVVGAPYIQRKNGLRRQNARSGLEEEDDIFDASLLAPPTLMRALTRTHTTPRQMTIMRECSQGSAVTELDEEEPSNVQSIPFPTIGEDIESETGSSF</sequence>
<protein>
    <recommendedName>
        <fullName evidence="2">VWFA domain-containing protein</fullName>
    </recommendedName>
</protein>